<keyword evidence="3" id="KW-1185">Reference proteome</keyword>
<gene>
    <name evidence="2" type="ORF">NA56DRAFT_696879</name>
</gene>
<name>A0A2J6QNM3_9HELO</name>
<protein>
    <submittedName>
        <fullName evidence="2">Glycosyltransferase family 25 protein</fullName>
    </submittedName>
</protein>
<keyword evidence="2" id="KW-0808">Transferase</keyword>
<reference evidence="2 3" key="1">
    <citation type="submission" date="2016-05" db="EMBL/GenBank/DDBJ databases">
        <title>A degradative enzymes factory behind the ericoid mycorrhizal symbiosis.</title>
        <authorList>
            <consortium name="DOE Joint Genome Institute"/>
            <person name="Martino E."/>
            <person name="Morin E."/>
            <person name="Grelet G."/>
            <person name="Kuo A."/>
            <person name="Kohler A."/>
            <person name="Daghino S."/>
            <person name="Barry K."/>
            <person name="Choi C."/>
            <person name="Cichocki N."/>
            <person name="Clum A."/>
            <person name="Copeland A."/>
            <person name="Hainaut M."/>
            <person name="Haridas S."/>
            <person name="Labutti K."/>
            <person name="Lindquist E."/>
            <person name="Lipzen A."/>
            <person name="Khouja H.-R."/>
            <person name="Murat C."/>
            <person name="Ohm R."/>
            <person name="Olson A."/>
            <person name="Spatafora J."/>
            <person name="Veneault-Fourrey C."/>
            <person name="Henrissat B."/>
            <person name="Grigoriev I."/>
            <person name="Martin F."/>
            <person name="Perotto S."/>
        </authorList>
    </citation>
    <scope>NUCLEOTIDE SEQUENCE [LARGE SCALE GENOMIC DNA]</scope>
    <source>
        <strain evidence="2 3">UAMH 7357</strain>
    </source>
</reference>
<dbReference type="GO" id="GO:0016740">
    <property type="term" value="F:transferase activity"/>
    <property type="evidence" value="ECO:0007669"/>
    <property type="project" value="UniProtKB-KW"/>
</dbReference>
<accession>A0A2J6QNM3</accession>
<evidence type="ECO:0000313" key="2">
    <source>
        <dbReference type="EMBL" id="PMD27861.1"/>
    </source>
</evidence>
<dbReference type="OrthoDB" id="47375at2759"/>
<feature type="region of interest" description="Disordered" evidence="1">
    <location>
        <begin position="32"/>
        <end position="59"/>
    </location>
</feature>
<sequence length="286" mass="31732">MALIFEDDVDWGFQLRSQLKAFALASRWLSDDPATSKDISSISVTQNPETAESSPHYSSSHNPIYKEIFSVSFPSAMLEVQHRGPRISPYGDLENWDCFGSVIVAQDFQDYQSIMNSVPKNTSTAHSSVSPRVGWSALHSRVCSQPAGGEKAATRIWREEMESDLNVEMGDWCAGDDLTASSVPVTLTPSPSQEQFEFEKLAAEYDSKMSMPAAVGGGSMRRVEKKNIETVEKMKKRQRNRITSQPPIIAHYHPEGEESNNRGLGGGYARIVETKYVQSGGAFEKR</sequence>
<evidence type="ECO:0000313" key="3">
    <source>
        <dbReference type="Proteomes" id="UP000235672"/>
    </source>
</evidence>
<dbReference type="Proteomes" id="UP000235672">
    <property type="component" value="Unassembled WGS sequence"/>
</dbReference>
<proteinExistence type="predicted"/>
<dbReference type="EMBL" id="KZ613465">
    <property type="protein sequence ID" value="PMD27861.1"/>
    <property type="molecule type" value="Genomic_DNA"/>
</dbReference>
<feature type="compositionally biased region" description="Polar residues" evidence="1">
    <location>
        <begin position="37"/>
        <end position="59"/>
    </location>
</feature>
<dbReference type="AlphaFoldDB" id="A0A2J6QNM3"/>
<dbReference type="STRING" id="1745343.A0A2J6QNM3"/>
<organism evidence="2 3">
    <name type="scientific">Hyaloscypha hepaticicola</name>
    <dbReference type="NCBI Taxonomy" id="2082293"/>
    <lineage>
        <taxon>Eukaryota</taxon>
        <taxon>Fungi</taxon>
        <taxon>Dikarya</taxon>
        <taxon>Ascomycota</taxon>
        <taxon>Pezizomycotina</taxon>
        <taxon>Leotiomycetes</taxon>
        <taxon>Helotiales</taxon>
        <taxon>Hyaloscyphaceae</taxon>
        <taxon>Hyaloscypha</taxon>
    </lineage>
</organism>
<evidence type="ECO:0000256" key="1">
    <source>
        <dbReference type="SAM" id="MobiDB-lite"/>
    </source>
</evidence>